<dbReference type="SUPFAM" id="SSF47240">
    <property type="entry name" value="Ferritin-like"/>
    <property type="match status" value="2"/>
</dbReference>
<dbReference type="Gene3D" id="1.20.1260.10">
    <property type="match status" value="2"/>
</dbReference>
<proteinExistence type="predicted"/>
<evidence type="ECO:0000259" key="3">
    <source>
        <dbReference type="Pfam" id="PF00210"/>
    </source>
</evidence>
<reference evidence="5" key="1">
    <citation type="journal article" date="2020" name="mSystems">
        <title>Genome- and Community-Level Interaction Insights into Carbon Utilization and Element Cycling Functions of Hydrothermarchaeota in Hydrothermal Sediment.</title>
        <authorList>
            <person name="Zhou Z."/>
            <person name="Liu Y."/>
            <person name="Xu W."/>
            <person name="Pan J."/>
            <person name="Luo Z.H."/>
            <person name="Li M."/>
        </authorList>
    </citation>
    <scope>NUCLEOTIDE SEQUENCE [LARGE SCALE GENOMIC DNA]</scope>
    <source>
        <strain evidence="5">SpSt-114</strain>
    </source>
</reference>
<dbReference type="Pfam" id="PF12902">
    <property type="entry name" value="Ferritin-like"/>
    <property type="match status" value="1"/>
</dbReference>
<sequence>MSKGELINLLLYDVALEHSAIVQYLYHIFLITDANITAEIEEIARQEMRHLKWFAQKVVQLGGEVVLNRLEDMIVIGGPDWAGMLSEDVKAEEMAIEIYTKQLDMVKDDSVKRLLERVIRDENFHRIEFSELKEKVMESIVCIQEELKKADPKVIEVLNKFLQEEYQSVINYLYQFFHSKDINHRDAMLDIAIESMVHMGKLGEAIGELGGMPDIRADLSRKGGKTMQESLAENIKFEQETGGDYKKELGHIEDEGVKKLFEFIESQEEYHKHMLMELFKRMRRLTVGDLRRKE</sequence>
<name>A0A7C5WZ08_9AQUI</name>
<dbReference type="PANTHER" id="PTHR30295">
    <property type="entry name" value="BACTERIOFERRITIN"/>
    <property type="match status" value="1"/>
</dbReference>
<dbReference type="Pfam" id="PF00210">
    <property type="entry name" value="Ferritin"/>
    <property type="match status" value="1"/>
</dbReference>
<protein>
    <submittedName>
        <fullName evidence="5">Ferritin-like domain-containing protein</fullName>
    </submittedName>
</protein>
<dbReference type="PANTHER" id="PTHR30295:SF0">
    <property type="entry name" value="BACTERIOFERRITIN"/>
    <property type="match status" value="1"/>
</dbReference>
<dbReference type="InterPro" id="IPR008331">
    <property type="entry name" value="Ferritin_DPS_dom"/>
</dbReference>
<gene>
    <name evidence="5" type="ORF">ENN04_04845</name>
</gene>
<evidence type="ECO:0000256" key="2">
    <source>
        <dbReference type="ARBA" id="ARBA00023004"/>
    </source>
</evidence>
<dbReference type="AlphaFoldDB" id="A0A7C5WZ08"/>
<organism evidence="5">
    <name type="scientific">Thermocrinis ruber</name>
    <dbReference type="NCBI Taxonomy" id="75906"/>
    <lineage>
        <taxon>Bacteria</taxon>
        <taxon>Pseudomonadati</taxon>
        <taxon>Aquificota</taxon>
        <taxon>Aquificia</taxon>
        <taxon>Aquificales</taxon>
        <taxon>Aquificaceae</taxon>
        <taxon>Thermocrinis</taxon>
    </lineage>
</organism>
<dbReference type="CDD" id="cd00657">
    <property type="entry name" value="Ferritin_like"/>
    <property type="match status" value="2"/>
</dbReference>
<dbReference type="InterPro" id="IPR009078">
    <property type="entry name" value="Ferritin-like_SF"/>
</dbReference>
<feature type="domain" description="Iminophenyl-pyruvate dimer synthase" evidence="4">
    <location>
        <begin position="14"/>
        <end position="72"/>
    </location>
</feature>
<evidence type="ECO:0000256" key="1">
    <source>
        <dbReference type="ARBA" id="ARBA00022434"/>
    </source>
</evidence>
<evidence type="ECO:0000313" key="5">
    <source>
        <dbReference type="EMBL" id="HHO73950.1"/>
    </source>
</evidence>
<dbReference type="GO" id="GO:0008199">
    <property type="term" value="F:ferric iron binding"/>
    <property type="evidence" value="ECO:0007669"/>
    <property type="project" value="InterPro"/>
</dbReference>
<dbReference type="InterPro" id="IPR012347">
    <property type="entry name" value="Ferritin-like"/>
</dbReference>
<dbReference type="GO" id="GO:0020037">
    <property type="term" value="F:heme binding"/>
    <property type="evidence" value="ECO:0007669"/>
    <property type="project" value="TreeGrafter"/>
</dbReference>
<keyword evidence="1" id="KW-0409">Iron storage</keyword>
<dbReference type="GO" id="GO:0005829">
    <property type="term" value="C:cytosol"/>
    <property type="evidence" value="ECO:0007669"/>
    <property type="project" value="TreeGrafter"/>
</dbReference>
<dbReference type="InterPro" id="IPR026820">
    <property type="entry name" value="VioB/RebD_dom"/>
</dbReference>
<keyword evidence="2" id="KW-0408">Iron</keyword>
<evidence type="ECO:0000259" key="4">
    <source>
        <dbReference type="Pfam" id="PF12902"/>
    </source>
</evidence>
<dbReference type="EMBL" id="DSAC01000058">
    <property type="protein sequence ID" value="HHO73950.1"/>
    <property type="molecule type" value="Genomic_DNA"/>
</dbReference>
<dbReference type="GO" id="GO:0006879">
    <property type="term" value="P:intracellular iron ion homeostasis"/>
    <property type="evidence" value="ECO:0007669"/>
    <property type="project" value="UniProtKB-KW"/>
</dbReference>
<dbReference type="GO" id="GO:0004322">
    <property type="term" value="F:ferroxidase activity"/>
    <property type="evidence" value="ECO:0007669"/>
    <property type="project" value="TreeGrafter"/>
</dbReference>
<accession>A0A7C5WZ08</accession>
<feature type="domain" description="Ferritin/DPS" evidence="3">
    <location>
        <begin position="156"/>
        <end position="284"/>
    </location>
</feature>
<comment type="caution">
    <text evidence="5">The sequence shown here is derived from an EMBL/GenBank/DDBJ whole genome shotgun (WGS) entry which is preliminary data.</text>
</comment>